<dbReference type="EMBL" id="CP137689">
    <property type="protein sequence ID" value="XRJ20016.1"/>
    <property type="molecule type" value="Genomic_DNA"/>
</dbReference>
<evidence type="ECO:0000313" key="1">
    <source>
        <dbReference type="EMBL" id="XRJ20016.1"/>
    </source>
</evidence>
<dbReference type="Proteomes" id="UP000257089">
    <property type="component" value="Chromosome"/>
</dbReference>
<reference evidence="1" key="1">
    <citation type="submission" date="2023-10" db="EMBL/GenBank/DDBJ databases">
        <title>A new archaeal virus that suppresses the transcription of host immunity genes.</title>
        <authorList>
            <person name="Turgeman-Grott I."/>
            <person name="Golan N."/>
            <person name="Neri U."/>
            <person name="Naki D."/>
            <person name="Altman N."/>
            <person name="Eizenshtein K."/>
            <person name="Choudhary D."/>
            <person name="Levi R."/>
            <person name="Himani H."/>
            <person name="Reshef L."/>
            <person name="Papke T.R."/>
            <person name="Gophna U."/>
        </authorList>
    </citation>
    <scope>NUCLEOTIDE SEQUENCE</scope>
    <source>
        <strain evidence="1">Atlit-48N</strain>
    </source>
</reference>
<evidence type="ECO:0000313" key="2">
    <source>
        <dbReference type="Proteomes" id="UP000257089"/>
    </source>
</evidence>
<accession>A0ACD5HVY0</accession>
<protein>
    <submittedName>
        <fullName evidence="1">Helix-turn-helix transcriptional regulator</fullName>
    </submittedName>
</protein>
<organism evidence="1 2">
    <name type="scientific">Haloferax sp. Atlit-48N</name>
    <dbReference type="NCBI Taxonomy" id="2077198"/>
    <lineage>
        <taxon>Archaea</taxon>
        <taxon>Methanobacteriati</taxon>
        <taxon>Methanobacteriota</taxon>
        <taxon>Stenosarchaea group</taxon>
        <taxon>Halobacteria</taxon>
        <taxon>Halobacteriales</taxon>
        <taxon>Haloferacaceae</taxon>
        <taxon>Haloferax</taxon>
    </lineage>
</organism>
<gene>
    <name evidence="1" type="ORF">DEQ67_001425</name>
</gene>
<sequence length="204" mass="23149">MSYNNLDTLLAFLREDLEPGQDRIYYSGTIANKTDLDGSEIGYWFARAVNAYPHFDPVEFDGLEVERYRPETNTCRWKVTRLEEDVRLVADGGVRWLDLTEIQQQIVKAVIEIETEVGDKPYGVAIKHILEERYGEEISNYHVYPNLNTLVEMGVIEKGQIDQRTNSYESTALARQMVAGEAEHMASLAGLELAEAVTDGGERQ</sequence>
<proteinExistence type="predicted"/>
<name>A0ACD5HVY0_9EURY</name>